<protein>
    <submittedName>
        <fullName evidence="3">Tripartite tricarboxylate transporter TctB family protein</fullName>
    </submittedName>
</protein>
<keyword evidence="4" id="KW-1185">Reference proteome</keyword>
<feature type="transmembrane region" description="Helical" evidence="1">
    <location>
        <begin position="123"/>
        <end position="145"/>
    </location>
</feature>
<feature type="domain" description="DUF1468" evidence="2">
    <location>
        <begin position="8"/>
        <end position="148"/>
    </location>
</feature>
<keyword evidence="1" id="KW-0812">Transmembrane</keyword>
<proteinExistence type="predicted"/>
<reference evidence="3 4" key="1">
    <citation type="journal article" date="2017" name="Eur. J. Clin. Microbiol. Infect. Dis.">
        <title>Uncommonly isolated clinical Pseudomonas: identification and phylogenetic assignation.</title>
        <authorList>
            <person name="Mulet M."/>
            <person name="Gomila M."/>
            <person name="Ramirez A."/>
            <person name="Cardew S."/>
            <person name="Moore E.R."/>
            <person name="Lalucat J."/>
            <person name="Garcia-Valdes E."/>
        </authorList>
    </citation>
    <scope>NUCLEOTIDE SEQUENCE [LARGE SCALE GENOMIC DNA]</scope>
    <source>
        <strain evidence="3 4">SD129</strain>
    </source>
</reference>
<comment type="caution">
    <text evidence="3">The sequence shown here is derived from an EMBL/GenBank/DDBJ whole genome shotgun (WGS) entry which is preliminary data.</text>
</comment>
<feature type="transmembrane region" description="Helical" evidence="1">
    <location>
        <begin position="75"/>
        <end position="93"/>
    </location>
</feature>
<evidence type="ECO:0000256" key="1">
    <source>
        <dbReference type="SAM" id="Phobius"/>
    </source>
</evidence>
<keyword evidence="1" id="KW-1133">Transmembrane helix</keyword>
<gene>
    <name evidence="3" type="ORF">DN820_09470</name>
</gene>
<evidence type="ECO:0000259" key="2">
    <source>
        <dbReference type="Pfam" id="PF07331"/>
    </source>
</evidence>
<accession>A0A5R9QES0</accession>
<feature type="transmembrane region" description="Helical" evidence="1">
    <location>
        <begin position="99"/>
        <end position="116"/>
    </location>
</feature>
<dbReference type="Pfam" id="PF07331">
    <property type="entry name" value="TctB"/>
    <property type="match status" value="1"/>
</dbReference>
<dbReference type="RefSeq" id="WP_138411559.1">
    <property type="nucleotide sequence ID" value="NZ_QLAG01000010.1"/>
</dbReference>
<name>A0A5R9QES0_9GAMM</name>
<dbReference type="InterPro" id="IPR009936">
    <property type="entry name" value="DUF1468"/>
</dbReference>
<dbReference type="EMBL" id="QLAG01000010">
    <property type="protein sequence ID" value="TLX63614.1"/>
    <property type="molecule type" value="Genomic_DNA"/>
</dbReference>
<organism evidence="3 4">
    <name type="scientific">Stutzerimonas nosocomialis</name>
    <dbReference type="NCBI Taxonomy" id="1056496"/>
    <lineage>
        <taxon>Bacteria</taxon>
        <taxon>Pseudomonadati</taxon>
        <taxon>Pseudomonadota</taxon>
        <taxon>Gammaproteobacteria</taxon>
        <taxon>Pseudomonadales</taxon>
        <taxon>Pseudomonadaceae</taxon>
        <taxon>Stutzerimonas</taxon>
    </lineage>
</organism>
<dbReference type="AlphaFoldDB" id="A0A5R9QES0"/>
<feature type="transmembrane region" description="Helical" evidence="1">
    <location>
        <begin position="33"/>
        <end position="54"/>
    </location>
</feature>
<evidence type="ECO:0000313" key="3">
    <source>
        <dbReference type="EMBL" id="TLX63614.1"/>
    </source>
</evidence>
<sequence>MNKHRLLLGLFGIALAALFFVNARHYPHGAAEMPLIYSVIVALLSVAMIATELLRSRTAAGASGAAAGEDGAVAVRPRYLAAAGVFALAIAYVALINTLGYVLATVLFMGAALLVIRTVSVRFALIGTASLVAIVCLVFVQFLGLPVPLLPPAIS</sequence>
<evidence type="ECO:0000313" key="4">
    <source>
        <dbReference type="Proteomes" id="UP000306753"/>
    </source>
</evidence>
<dbReference type="Proteomes" id="UP000306753">
    <property type="component" value="Unassembled WGS sequence"/>
</dbReference>
<keyword evidence="1" id="KW-0472">Membrane</keyword>